<reference evidence="6 7" key="1">
    <citation type="submission" date="2023-08" db="EMBL/GenBank/DDBJ databases">
        <title>A Necator americanus chromosomal reference genome.</title>
        <authorList>
            <person name="Ilik V."/>
            <person name="Petrzelkova K.J."/>
            <person name="Pardy F."/>
            <person name="Fuh T."/>
            <person name="Niatou-Singa F.S."/>
            <person name="Gouil Q."/>
            <person name="Baker L."/>
            <person name="Ritchie M.E."/>
            <person name="Jex A.R."/>
            <person name="Gazzola D."/>
            <person name="Li H."/>
            <person name="Toshio Fujiwara R."/>
            <person name="Zhan B."/>
            <person name="Aroian R.V."/>
            <person name="Pafco B."/>
            <person name="Schwarz E.M."/>
        </authorList>
    </citation>
    <scope>NUCLEOTIDE SEQUENCE [LARGE SCALE GENOMIC DNA]</scope>
    <source>
        <strain evidence="6 7">Aroian</strain>
        <tissue evidence="6">Whole animal</tissue>
    </source>
</reference>
<dbReference type="InterPro" id="IPR020587">
    <property type="entry name" value="RecA_monomer-monomer_interface"/>
</dbReference>
<gene>
    <name evidence="6" type="primary">Necator_chrIII.g8875</name>
    <name evidence="6" type="ORF">RB195_008110</name>
</gene>
<dbReference type="PANTHER" id="PTHR22942">
    <property type="entry name" value="RECA/RAD51/RADA DNA STRAND-PAIRING FAMILY MEMBER"/>
    <property type="match status" value="1"/>
</dbReference>
<organism evidence="6 7">
    <name type="scientific">Necator americanus</name>
    <name type="common">Human hookworm</name>
    <dbReference type="NCBI Taxonomy" id="51031"/>
    <lineage>
        <taxon>Eukaryota</taxon>
        <taxon>Metazoa</taxon>
        <taxon>Ecdysozoa</taxon>
        <taxon>Nematoda</taxon>
        <taxon>Chromadorea</taxon>
        <taxon>Rhabditida</taxon>
        <taxon>Rhabditina</taxon>
        <taxon>Rhabditomorpha</taxon>
        <taxon>Strongyloidea</taxon>
        <taxon>Ancylostomatidae</taxon>
        <taxon>Bunostominae</taxon>
        <taxon>Necator</taxon>
    </lineage>
</organism>
<feature type="domain" description="RecA family profile 1" evidence="4">
    <location>
        <begin position="1"/>
        <end position="59"/>
    </location>
</feature>
<keyword evidence="7" id="KW-1185">Reference proteome</keyword>
<dbReference type="InterPro" id="IPR020588">
    <property type="entry name" value="RecA_ATP-bd"/>
</dbReference>
<evidence type="ECO:0000313" key="7">
    <source>
        <dbReference type="Proteomes" id="UP001303046"/>
    </source>
</evidence>
<keyword evidence="1 3" id="KW-0547">Nucleotide-binding</keyword>
<keyword evidence="2 3" id="KW-0067">ATP-binding</keyword>
<dbReference type="InterPro" id="IPR013632">
    <property type="entry name" value="Rad51_C"/>
</dbReference>
<dbReference type="SUPFAM" id="SSF52540">
    <property type="entry name" value="P-loop containing nucleoside triphosphate hydrolases"/>
    <property type="match status" value="1"/>
</dbReference>
<comment type="caution">
    <text evidence="6">The sequence shown here is derived from an EMBL/GenBank/DDBJ whole genome shotgun (WGS) entry which is preliminary data.</text>
</comment>
<evidence type="ECO:0000259" key="5">
    <source>
        <dbReference type="PROSITE" id="PS50163"/>
    </source>
</evidence>
<evidence type="ECO:0000256" key="2">
    <source>
        <dbReference type="ARBA" id="ARBA00022840"/>
    </source>
</evidence>
<evidence type="ECO:0000256" key="1">
    <source>
        <dbReference type="ARBA" id="ARBA00022741"/>
    </source>
</evidence>
<sequence>MVENGYALLIVDSATRLFRTDYPARQELVARQMALAKMMRLLVKLAGEFGVAILITNQVTADVDQIFTIQPEGNRPIGGNIVAHMSTTRLEFRKSHGQKRICKVVKSPNLPEAESSFAITFQGIDDIHE</sequence>
<dbReference type="InterPro" id="IPR027417">
    <property type="entry name" value="P-loop_NTPase"/>
</dbReference>
<evidence type="ECO:0000256" key="3">
    <source>
        <dbReference type="RuleBase" id="RU003422"/>
    </source>
</evidence>
<accession>A0ABR1CM22</accession>
<evidence type="ECO:0000259" key="4">
    <source>
        <dbReference type="PROSITE" id="PS50162"/>
    </source>
</evidence>
<feature type="domain" description="RecA family profile 2" evidence="5">
    <location>
        <begin position="66"/>
        <end position="129"/>
    </location>
</feature>
<comment type="similarity">
    <text evidence="3">Belongs to the RecA family.</text>
</comment>
<dbReference type="Pfam" id="PF08423">
    <property type="entry name" value="Rad51"/>
    <property type="match status" value="1"/>
</dbReference>
<evidence type="ECO:0000313" key="6">
    <source>
        <dbReference type="EMBL" id="KAK6739423.1"/>
    </source>
</evidence>
<dbReference type="Gene3D" id="3.40.50.300">
    <property type="entry name" value="P-loop containing nucleotide triphosphate hydrolases"/>
    <property type="match status" value="1"/>
</dbReference>
<dbReference type="PANTHER" id="PTHR22942:SF39">
    <property type="entry name" value="DNA REPAIR PROTEIN RAD51 HOMOLOG 1"/>
    <property type="match status" value="1"/>
</dbReference>
<proteinExistence type="inferred from homology"/>
<dbReference type="PROSITE" id="PS50163">
    <property type="entry name" value="RECA_3"/>
    <property type="match status" value="1"/>
</dbReference>
<name>A0ABR1CM22_NECAM</name>
<protein>
    <recommendedName>
        <fullName evidence="8">Rad51</fullName>
    </recommendedName>
</protein>
<evidence type="ECO:0008006" key="8">
    <source>
        <dbReference type="Google" id="ProtNLM"/>
    </source>
</evidence>
<dbReference type="PROSITE" id="PS50162">
    <property type="entry name" value="RECA_2"/>
    <property type="match status" value="1"/>
</dbReference>
<dbReference type="Proteomes" id="UP001303046">
    <property type="component" value="Unassembled WGS sequence"/>
</dbReference>
<dbReference type="EMBL" id="JAVFWL010000003">
    <property type="protein sequence ID" value="KAK6739423.1"/>
    <property type="molecule type" value="Genomic_DNA"/>
</dbReference>